<evidence type="ECO:0000313" key="1">
    <source>
        <dbReference type="EMBL" id="AOR17336.1"/>
    </source>
</evidence>
<reference evidence="2 3" key="2">
    <citation type="journal article" date="2017" name="Nat. Ecol. Evol.">
        <title>Scallop genome provides insights into evolution of bilaterian karyotype and development.</title>
        <authorList>
            <person name="Wang S."/>
            <person name="Zhang J."/>
            <person name="Jiao W."/>
            <person name="Li J."/>
            <person name="Xun X."/>
            <person name="Sun Y."/>
            <person name="Guo X."/>
            <person name="Huan P."/>
            <person name="Dong B."/>
            <person name="Zhang L."/>
            <person name="Hu X."/>
            <person name="Sun X."/>
            <person name="Wang J."/>
            <person name="Zhao C."/>
            <person name="Wang Y."/>
            <person name="Wang D."/>
            <person name="Huang X."/>
            <person name="Wang R."/>
            <person name="Lv J."/>
            <person name="Li Y."/>
            <person name="Zhang Z."/>
            <person name="Liu B."/>
            <person name="Lu W."/>
            <person name="Hui Y."/>
            <person name="Liang J."/>
            <person name="Zhou Z."/>
            <person name="Hou R."/>
            <person name="Li X."/>
            <person name="Liu Y."/>
            <person name="Li H."/>
            <person name="Ning X."/>
            <person name="Lin Y."/>
            <person name="Zhao L."/>
            <person name="Xing Q."/>
            <person name="Dou J."/>
            <person name="Li Y."/>
            <person name="Mao J."/>
            <person name="Guo H."/>
            <person name="Dou H."/>
            <person name="Li T."/>
            <person name="Mu C."/>
            <person name="Jiang W."/>
            <person name="Fu Q."/>
            <person name="Fu X."/>
            <person name="Miao Y."/>
            <person name="Liu J."/>
            <person name="Yu Q."/>
            <person name="Li R."/>
            <person name="Liao H."/>
            <person name="Li X."/>
            <person name="Kong Y."/>
            <person name="Jiang Z."/>
            <person name="Chourrout D."/>
            <person name="Li R."/>
            <person name="Bao Z."/>
        </authorList>
    </citation>
    <scope>NUCLEOTIDE SEQUENCE [LARGE SCALE GENOMIC DNA]</scope>
    <source>
        <strain evidence="2 3">PY_sf001</strain>
    </source>
</reference>
<evidence type="ECO:0000313" key="2">
    <source>
        <dbReference type="EMBL" id="OWF53935.1"/>
    </source>
</evidence>
<keyword evidence="1" id="KW-0346">Stress response</keyword>
<name>A0A1C9U2X0_MIZYE</name>
<dbReference type="SUPFAM" id="SSF53067">
    <property type="entry name" value="Actin-like ATPase domain"/>
    <property type="match status" value="2"/>
</dbReference>
<gene>
    <name evidence="2" type="ORF">KP79_PYT13187</name>
</gene>
<dbReference type="CDD" id="cd10229">
    <property type="entry name" value="ASKHA_NBD_HSP70_HSPA12"/>
    <property type="match status" value="1"/>
</dbReference>
<evidence type="ECO:0000313" key="3">
    <source>
        <dbReference type="Proteomes" id="UP000242188"/>
    </source>
</evidence>
<keyword evidence="3" id="KW-1185">Reference proteome</keyword>
<dbReference type="EMBL" id="NEDP02001174">
    <property type="protein sequence ID" value="OWF53935.1"/>
    <property type="molecule type" value="Genomic_DNA"/>
</dbReference>
<sequence length="583" mass="65730">MATNNYLFSAAIDFGTTYSGYAFSTRNDFQTSPLNASCMTWTAGSGRLQSLKTSSCVLFNPDGEFDSFGFDAEDKYSELAFEDDHKEWYFFRRFKMTLYEQGDIKRNLELKDMNGKQMPALKVFSAILRYLKNHLLGECAKQGFESVETDIQWVLTVPAIWSEPAKQFMRVAAVDAGLLSEQLILALEPEAASLFCKHQPVQSMVDGEGKKMGVFRHGTKYMVLDAGGGTIDITVHQVQKNETIKEIHKASGGNWGGTSVDDEFESLLSDIVGEQIFREFKNDSVEDLLELYRNFEVKKRSISKTMEGKITFTVPVKLQEIFRKHHPNDKMDRFIKGNRKYSSDVIWRGDKLRMSKALTMSLFDRSLRNIIKHLDQIIGHQNVHDLSAILMVGGYSECPLLQDAMKERFPQLKVIVPREAGLAVLKGAVITGHCPNIITERICRYTYGVSCTTSFKEGVHKEEYKYIDEAGDVLCNNFFKCHVSVSDSVTLGKSGKKQTYTIHSSTSKSINITIFVSTDPSPMYITEKSCQKLGTLTVSMPDTSRGRDRGVEVSMSFGGREIEVEAVDIHTKEKHTAFFDFLG</sequence>
<proteinExistence type="evidence at transcript level"/>
<accession>A0A1C9U2X0</accession>
<dbReference type="STRING" id="6573.A0A1C9U2X0"/>
<dbReference type="AlphaFoldDB" id="A0A1C9U2X0"/>
<reference evidence="1" key="1">
    <citation type="journal article" date="2016" name="Fish Shellfish Immunol.">
        <title>Hsp70 gene expansions in the scallop (Patinopecten yessoensis) genome and their expression regulation after exposure to the toxic dinoflagellate Alexandrium catenella.</title>
        <authorList>
            <person name="Cheng J."/>
            <person name="Xun X."/>
            <person name="Kong Y."/>
            <person name="Wang S."/>
            <person name="Yang Z."/>
            <person name="Li Y."/>
            <person name="Kong D."/>
            <person name="Wang S."/>
            <person name="Zhang L."/>
            <person name="Hu X."/>
            <person name="Bao Z."/>
        </authorList>
    </citation>
    <scope>NUCLEOTIDE SEQUENCE</scope>
    <source>
        <strain evidence="1">PYE.2347.4.HSPA12</strain>
    </source>
</reference>
<dbReference type="PANTHER" id="PTHR14187">
    <property type="entry name" value="ALPHA KINASE/ELONGATION FACTOR 2 KINASE"/>
    <property type="match status" value="1"/>
</dbReference>
<dbReference type="EMBL" id="KX085079">
    <property type="protein sequence ID" value="AOR17336.1"/>
    <property type="molecule type" value="mRNA"/>
</dbReference>
<dbReference type="Gene3D" id="3.30.420.40">
    <property type="match status" value="2"/>
</dbReference>
<organism evidence="1">
    <name type="scientific">Mizuhopecten yessoensis</name>
    <name type="common">Japanese scallop</name>
    <name type="synonym">Patinopecten yessoensis</name>
    <dbReference type="NCBI Taxonomy" id="6573"/>
    <lineage>
        <taxon>Eukaryota</taxon>
        <taxon>Metazoa</taxon>
        <taxon>Spiralia</taxon>
        <taxon>Lophotrochozoa</taxon>
        <taxon>Mollusca</taxon>
        <taxon>Bivalvia</taxon>
        <taxon>Autobranchia</taxon>
        <taxon>Pteriomorphia</taxon>
        <taxon>Pectinida</taxon>
        <taxon>Pectinoidea</taxon>
        <taxon>Pectinidae</taxon>
        <taxon>Mizuhopecten</taxon>
    </lineage>
</organism>
<dbReference type="InterPro" id="IPR043129">
    <property type="entry name" value="ATPase_NBD"/>
</dbReference>
<protein>
    <submittedName>
        <fullName evidence="1 2">Heat shock 70 kDa protein</fullName>
    </submittedName>
</protein>
<dbReference type="OrthoDB" id="6127299at2759"/>
<dbReference type="PANTHER" id="PTHR14187:SF5">
    <property type="entry name" value="HEAT SHOCK 70 KDA PROTEIN 12A"/>
    <property type="match status" value="1"/>
</dbReference>
<dbReference type="Proteomes" id="UP000242188">
    <property type="component" value="Unassembled WGS sequence"/>
</dbReference>